<sequence length="222" mass="25305">MQRIIVQTKDGSPTIAVHGLNLTFHSIYGALQESKHVFIQAALEPLLPDKKTLHVFEMGFGTGLNALLTLHSAIKNGKHIYYEAAELFPLPEDLYTQLDYTPFFTEFDAYKTLQLLHRCAWNKASPINEVFVLQKVLCSLQAYTFTKQFDIVYFDAFDPAIQPELWTQQIFEKLYLAMHVNGILTTYSAKGTVRRNMQAAGFRVEKIPGAPGKREMLRAFKI</sequence>
<reference evidence="2" key="1">
    <citation type="submission" date="2020-11" db="EMBL/GenBank/DDBJ databases">
        <title>Bacterial whole genome sequence for Panacibacter sp. DH6.</title>
        <authorList>
            <person name="Le V."/>
            <person name="Ko S."/>
            <person name="Ahn C.-Y."/>
            <person name="Oh H.-M."/>
        </authorList>
    </citation>
    <scope>NUCLEOTIDE SEQUENCE</scope>
    <source>
        <strain evidence="2">DH6</strain>
    </source>
</reference>
<gene>
    <name evidence="2" type="primary">mnmD</name>
    <name evidence="2" type="ORF">I5907_04940</name>
</gene>
<dbReference type="AlphaFoldDB" id="A0A931GVW9"/>
<evidence type="ECO:0000313" key="2">
    <source>
        <dbReference type="EMBL" id="MBG9375568.1"/>
    </source>
</evidence>
<dbReference type="Proteomes" id="UP000628448">
    <property type="component" value="Unassembled WGS sequence"/>
</dbReference>
<evidence type="ECO:0000259" key="1">
    <source>
        <dbReference type="Pfam" id="PF05430"/>
    </source>
</evidence>
<dbReference type="Pfam" id="PF05430">
    <property type="entry name" value="Methyltransf_30"/>
    <property type="match status" value="1"/>
</dbReference>
<dbReference type="GO" id="GO:0004808">
    <property type="term" value="F:tRNA (5-methylaminomethyl-2-thiouridylate)(34)-methyltransferase activity"/>
    <property type="evidence" value="ECO:0007669"/>
    <property type="project" value="InterPro"/>
</dbReference>
<dbReference type="InterPro" id="IPR029063">
    <property type="entry name" value="SAM-dependent_MTases_sf"/>
</dbReference>
<dbReference type="InterPro" id="IPR047785">
    <property type="entry name" value="tRNA_MNMC2"/>
</dbReference>
<dbReference type="SUPFAM" id="SSF53335">
    <property type="entry name" value="S-adenosyl-L-methionine-dependent methyltransferases"/>
    <property type="match status" value="1"/>
</dbReference>
<dbReference type="EMBL" id="JADWYR010000001">
    <property type="protein sequence ID" value="MBG9375568.1"/>
    <property type="molecule type" value="Genomic_DNA"/>
</dbReference>
<keyword evidence="3" id="KW-1185">Reference proteome</keyword>
<dbReference type="PANTHER" id="PTHR39963:SF1">
    <property type="entry name" value="MNMC-LIKE METHYLTRANSFERASE DOMAIN-CONTAINING PROTEIN"/>
    <property type="match status" value="1"/>
</dbReference>
<feature type="domain" description="MnmC-like methyltransferase" evidence="1">
    <location>
        <begin position="140"/>
        <end position="221"/>
    </location>
</feature>
<dbReference type="GO" id="GO:0016645">
    <property type="term" value="F:oxidoreductase activity, acting on the CH-NH group of donors"/>
    <property type="evidence" value="ECO:0007669"/>
    <property type="project" value="InterPro"/>
</dbReference>
<dbReference type="RefSeq" id="WP_196989613.1">
    <property type="nucleotide sequence ID" value="NZ_JADWYR010000001.1"/>
</dbReference>
<accession>A0A931GVW9</accession>
<dbReference type="Gene3D" id="3.40.50.150">
    <property type="entry name" value="Vaccinia Virus protein VP39"/>
    <property type="match status" value="1"/>
</dbReference>
<dbReference type="PANTHER" id="PTHR39963">
    <property type="entry name" value="SLL0983 PROTEIN"/>
    <property type="match status" value="1"/>
</dbReference>
<evidence type="ECO:0000313" key="3">
    <source>
        <dbReference type="Proteomes" id="UP000628448"/>
    </source>
</evidence>
<comment type="caution">
    <text evidence="2">The sequence shown here is derived from an EMBL/GenBank/DDBJ whole genome shotgun (WGS) entry which is preliminary data.</text>
</comment>
<organism evidence="2 3">
    <name type="scientific">Panacibacter microcysteis</name>
    <dbReference type="NCBI Taxonomy" id="2793269"/>
    <lineage>
        <taxon>Bacteria</taxon>
        <taxon>Pseudomonadati</taxon>
        <taxon>Bacteroidota</taxon>
        <taxon>Chitinophagia</taxon>
        <taxon>Chitinophagales</taxon>
        <taxon>Chitinophagaceae</taxon>
        <taxon>Panacibacter</taxon>
    </lineage>
</organism>
<dbReference type="NCBIfam" id="NF033855">
    <property type="entry name" value="tRNA_MNMC2"/>
    <property type="match status" value="1"/>
</dbReference>
<name>A0A931GVW9_9BACT</name>
<dbReference type="InterPro" id="IPR008471">
    <property type="entry name" value="MnmC-like_methylTransf"/>
</dbReference>
<protein>
    <submittedName>
        <fullName evidence="2">tRNA (5-methylaminomethyl-2-thiouridine)(34)-methyltransferase MnmD</fullName>
    </submittedName>
</protein>
<proteinExistence type="predicted"/>